<evidence type="ECO:0000313" key="2">
    <source>
        <dbReference type="Proteomes" id="UP001163324"/>
    </source>
</evidence>
<sequence>MSASVAAGIRNLLKVSDEVRDAVATDRPVVALESTIYTHGFMGKDLAREHEELVRSHGGIPAIIALVDGVPKVGVTSEDIVRMIESPDTVKASRRDIAYIAGMGIAGRKIHGGTTIAGTMLLARLAGIRVFGTGGLGGVHRGGESSMDVSADLTELGRTRVAVVSSGSKGFLDIPRTLEYLETQGCHISTFADGRTGNVDFPAFWARDSGCRSPSVVETEKEAAAIILAQEKLNIESGMLFANPIPEEAAIPSQEMSDIIEQAVTEANEKGFTGSKNTPYVLGRLRELTGDRAMVANMALVKSNIIRATNISIELSRLLKGERESAASSAMPAYSPPRRSDEPSPKNPVTTATTNQNTSVLVAGSVAVDLSCDYSGRKGDSSPELHTSNPAAISQSIGGVGHNVALAAHRASSRATVKLCSLVGDDVAGSTILNSLAASGMDATFVRRLGPEHTPGNRTAQYVAVNDGSRNLVMAMADMNIFSHNSFPAEWKATIAATKPEWLVVDANWSAKDIRNWIKAGKEAATTTNVAFEPVSAEKSRLLFGPQGGQYKLRMYPEASVDLASPNTYELAAMFGEAKDNGYLDDMEWFEIVDAFGMRGARERFVRLTSPELTDAGVPIQSVQLLPYIPTIITKLGEKGALLTSIIKKDDPLLYDRDEAEFILTRAPPDHPTGVGGIYMRLFPAAEKVDEVVSVNGVGDTFLGVLISGLAQGGRVEKLIDVAQKGAVMSLKCAESVSAELPKLEERISESL</sequence>
<reference evidence="1" key="1">
    <citation type="submission" date="2022-10" db="EMBL/GenBank/DDBJ databases">
        <title>Complete Genome of Trichothecium roseum strain YXFP-22015, a Plant Pathogen Isolated from Citrus.</title>
        <authorList>
            <person name="Wang Y."/>
            <person name="Zhu L."/>
        </authorList>
    </citation>
    <scope>NUCLEOTIDE SEQUENCE</scope>
    <source>
        <strain evidence="1">YXFP-22015</strain>
    </source>
</reference>
<organism evidence="1 2">
    <name type="scientific">Trichothecium roseum</name>
    <dbReference type="NCBI Taxonomy" id="47278"/>
    <lineage>
        <taxon>Eukaryota</taxon>
        <taxon>Fungi</taxon>
        <taxon>Dikarya</taxon>
        <taxon>Ascomycota</taxon>
        <taxon>Pezizomycotina</taxon>
        <taxon>Sordariomycetes</taxon>
        <taxon>Hypocreomycetidae</taxon>
        <taxon>Hypocreales</taxon>
        <taxon>Hypocreales incertae sedis</taxon>
        <taxon>Trichothecium</taxon>
    </lineage>
</organism>
<gene>
    <name evidence="1" type="ORF">N3K66_001299</name>
</gene>
<evidence type="ECO:0000313" key="1">
    <source>
        <dbReference type="EMBL" id="KAI9904770.1"/>
    </source>
</evidence>
<keyword evidence="2" id="KW-1185">Reference proteome</keyword>
<name>A0ACC0VG04_9HYPO</name>
<dbReference type="EMBL" id="CM047940">
    <property type="protein sequence ID" value="KAI9904770.1"/>
    <property type="molecule type" value="Genomic_DNA"/>
</dbReference>
<protein>
    <submittedName>
        <fullName evidence="1">Uncharacterized protein</fullName>
    </submittedName>
</protein>
<comment type="caution">
    <text evidence="1">The sequence shown here is derived from an EMBL/GenBank/DDBJ whole genome shotgun (WGS) entry which is preliminary data.</text>
</comment>
<proteinExistence type="predicted"/>
<accession>A0ACC0VG04</accession>
<dbReference type="Proteomes" id="UP001163324">
    <property type="component" value="Chromosome 1"/>
</dbReference>